<feature type="region of interest" description="Disordered" evidence="5">
    <location>
        <begin position="879"/>
        <end position="904"/>
    </location>
</feature>
<feature type="region of interest" description="Disordered" evidence="5">
    <location>
        <begin position="983"/>
        <end position="1002"/>
    </location>
</feature>
<dbReference type="InterPro" id="IPR011989">
    <property type="entry name" value="ARM-like"/>
</dbReference>
<feature type="compositionally biased region" description="Basic and acidic residues" evidence="5">
    <location>
        <begin position="938"/>
        <end position="951"/>
    </location>
</feature>
<dbReference type="SUPFAM" id="SSF48371">
    <property type="entry name" value="ARM repeat"/>
    <property type="match status" value="1"/>
</dbReference>
<protein>
    <submittedName>
        <fullName evidence="8">Uncharacterized protein</fullName>
    </submittedName>
</protein>
<dbReference type="InterPro" id="IPR024095">
    <property type="entry name" value="Vesicle_P115"/>
</dbReference>
<evidence type="ECO:0000256" key="5">
    <source>
        <dbReference type="SAM" id="MobiDB-lite"/>
    </source>
</evidence>
<name>A0AAV9W9P5_9PEZI</name>
<comment type="caution">
    <text evidence="8">The sequence shown here is derived from an EMBL/GenBank/DDBJ whole genome shotgun (WGS) entry which is preliminary data.</text>
</comment>
<dbReference type="PANTHER" id="PTHR10013">
    <property type="entry name" value="GENERAL VESICULAR TRANSPORT FACTOR P115"/>
    <property type="match status" value="1"/>
</dbReference>
<dbReference type="CDD" id="cd06503">
    <property type="entry name" value="ATP-synt_Fo_b"/>
    <property type="match status" value="1"/>
</dbReference>
<accession>A0AAV9W9P5</accession>
<dbReference type="AlphaFoldDB" id="A0AAV9W9P5"/>
<feature type="coiled-coil region" evidence="4">
    <location>
        <begin position="667"/>
        <end position="745"/>
    </location>
</feature>
<dbReference type="GO" id="GO:0006888">
    <property type="term" value="P:endoplasmic reticulum to Golgi vesicle-mediated transport"/>
    <property type="evidence" value="ECO:0007669"/>
    <property type="project" value="TreeGrafter"/>
</dbReference>
<dbReference type="GO" id="GO:0005795">
    <property type="term" value="C:Golgi stack"/>
    <property type="evidence" value="ECO:0007669"/>
    <property type="project" value="TreeGrafter"/>
</dbReference>
<dbReference type="GO" id="GO:0048211">
    <property type="term" value="P:Golgi vesicle docking"/>
    <property type="evidence" value="ECO:0007669"/>
    <property type="project" value="TreeGrafter"/>
</dbReference>
<dbReference type="EMBL" id="JAVHJL010000005">
    <property type="protein sequence ID" value="KAK6503642.1"/>
    <property type="molecule type" value="Genomic_DNA"/>
</dbReference>
<proteinExistence type="predicted"/>
<dbReference type="PANTHER" id="PTHR10013:SF0">
    <property type="entry name" value="GENERAL VESICULAR TRANSPORT FACTOR P115"/>
    <property type="match status" value="1"/>
</dbReference>
<evidence type="ECO:0000313" key="8">
    <source>
        <dbReference type="EMBL" id="KAK6503642.1"/>
    </source>
</evidence>
<evidence type="ECO:0000259" key="7">
    <source>
        <dbReference type="Pfam" id="PF04871"/>
    </source>
</evidence>
<evidence type="ECO:0000256" key="1">
    <source>
        <dbReference type="ARBA" id="ARBA00004555"/>
    </source>
</evidence>
<gene>
    <name evidence="8" type="ORF">TWF481_008648</name>
</gene>
<feature type="domain" description="Uso1/p115-like vesicle tethering protein C-terminal" evidence="7">
    <location>
        <begin position="898"/>
        <end position="1002"/>
    </location>
</feature>
<dbReference type="Pfam" id="PF04871">
    <property type="entry name" value="Uso1_p115_C"/>
    <property type="match status" value="1"/>
</dbReference>
<organism evidence="8 9">
    <name type="scientific">Arthrobotrys musiformis</name>
    <dbReference type="NCBI Taxonomy" id="47236"/>
    <lineage>
        <taxon>Eukaryota</taxon>
        <taxon>Fungi</taxon>
        <taxon>Dikarya</taxon>
        <taxon>Ascomycota</taxon>
        <taxon>Pezizomycotina</taxon>
        <taxon>Orbiliomycetes</taxon>
        <taxon>Orbiliales</taxon>
        <taxon>Orbiliaceae</taxon>
        <taxon>Arthrobotrys</taxon>
    </lineage>
</organism>
<feature type="compositionally biased region" description="Basic and acidic residues" evidence="5">
    <location>
        <begin position="880"/>
        <end position="904"/>
    </location>
</feature>
<evidence type="ECO:0000313" key="9">
    <source>
        <dbReference type="Proteomes" id="UP001370758"/>
    </source>
</evidence>
<dbReference type="Proteomes" id="UP001370758">
    <property type="component" value="Unassembled WGS sequence"/>
</dbReference>
<sequence>MFSGILANQAPPKQTAAATIATLCDRLLHATLLEDRRAAVQGLRSFTREYRESVASGGLRGLIGTLAKDIEDVDTVKVVLETLINLFASDSQHSDTPDDIALWLTDEFTQKQENINLLIDLLDKSDFYERLYALRILVALLRNRPDRARDCIYTAPAGIERLIATLDDGREIIRNVRIFAEGVQLLIALTEDHVEIQKLVGNLGAFEKTFRIIALEGGLAGGYLVQDCLRLLTNLLAFNVSNQNYFRETSVPELAKLFGDDLTTHDGPSESSMKNIVNLLNLCKVFVTFAGLATERNQSAFWKAKLTRRVIDLAFSPALTPDIRAEALSTIGDMIRGNPAIQEGFAMEQVNALTLPGYASWEPAVKGEEPTAYIIDALLDLALLDSNFSAFNLRMAAVGCIEGYVSNNPPTLLHFLDRAVMGFASGEDETANIFNALIELDSDSRADPYRTWFSGAIFMTLISDNQEARDVAMKLTSGDVESGEEVVTAIQTFSGNLVAALDHNLDPRISLTFLMTLSVWLYENPLAVNDFLSEGATIESLLRIVNDQSNKDVLLQGMCTFLIGVVYEFSSSDSPLPRDALKDRIVARIKKDQYFYKLHKFRQHPTVRDFEVTANLPHGKGLPNVYFTSGFIEFFKDNYSHILRSYPGEPLGHHANGAPNTGSMELLRTATTQLEAKEEELIALQDAHTKLKHQLAQEQEDSRRFKDLTVQRIKEVAAREIASARDEAQNIQEQAEADIAAEREAHRSELQEVTLRTDAALRESRAATDKVMKETSVVISRLEAHISQLEKELGILREEKAAHVSHLEQQLRALHDEKTAHVSQLEQQLRGLHDEKTAHISQLEKGLGALRDEKASLEKQTNDMKGAILKLESQLNDQFDNSKKQQSRHESELEVQRKSSEKQVADLKRDMEGRLLAATKSADELKKRAENAESEIVKVKETAGKERKEAEESAATTQGELDDLMLVMADLEENVKKYKLRLKKLGEEVTDDEGDEDEDEDE</sequence>
<feature type="compositionally biased region" description="Acidic residues" evidence="5">
    <location>
        <begin position="988"/>
        <end position="1002"/>
    </location>
</feature>
<evidence type="ECO:0000259" key="6">
    <source>
        <dbReference type="Pfam" id="PF04869"/>
    </source>
</evidence>
<dbReference type="InterPro" id="IPR006953">
    <property type="entry name" value="Vesicle_Uso1_P115_head"/>
</dbReference>
<dbReference type="GO" id="GO:0000139">
    <property type="term" value="C:Golgi membrane"/>
    <property type="evidence" value="ECO:0007669"/>
    <property type="project" value="InterPro"/>
</dbReference>
<keyword evidence="3 4" id="KW-0175">Coiled coil</keyword>
<evidence type="ECO:0000256" key="2">
    <source>
        <dbReference type="ARBA" id="ARBA00023034"/>
    </source>
</evidence>
<evidence type="ECO:0000256" key="3">
    <source>
        <dbReference type="ARBA" id="ARBA00023054"/>
    </source>
</evidence>
<dbReference type="InterPro" id="IPR006955">
    <property type="entry name" value="Uso1_p115_C"/>
</dbReference>
<dbReference type="FunFam" id="1.25.10.10:FF:000296">
    <property type="entry name" value="Related to transport protein USO1"/>
    <property type="match status" value="1"/>
</dbReference>
<dbReference type="GO" id="GO:0048280">
    <property type="term" value="P:vesicle fusion with Golgi apparatus"/>
    <property type="evidence" value="ECO:0007669"/>
    <property type="project" value="InterPro"/>
</dbReference>
<dbReference type="Pfam" id="PF04869">
    <property type="entry name" value="Uso1_p115_head"/>
    <property type="match status" value="1"/>
</dbReference>
<keyword evidence="2" id="KW-0333">Golgi apparatus</keyword>
<keyword evidence="9" id="KW-1185">Reference proteome</keyword>
<dbReference type="Gene3D" id="1.25.10.10">
    <property type="entry name" value="Leucine-rich Repeat Variant"/>
    <property type="match status" value="1"/>
</dbReference>
<feature type="region of interest" description="Disordered" evidence="5">
    <location>
        <begin position="938"/>
        <end position="961"/>
    </location>
</feature>
<comment type="subcellular location">
    <subcellularLocation>
        <location evidence="1">Golgi apparatus</location>
    </subcellularLocation>
</comment>
<dbReference type="GO" id="GO:0006886">
    <property type="term" value="P:intracellular protein transport"/>
    <property type="evidence" value="ECO:0007669"/>
    <property type="project" value="InterPro"/>
</dbReference>
<dbReference type="GO" id="GO:0005783">
    <property type="term" value="C:endoplasmic reticulum"/>
    <property type="evidence" value="ECO:0007669"/>
    <property type="project" value="TreeGrafter"/>
</dbReference>
<evidence type="ECO:0000256" key="4">
    <source>
        <dbReference type="SAM" id="Coils"/>
    </source>
</evidence>
<reference evidence="8 9" key="1">
    <citation type="submission" date="2023-08" db="EMBL/GenBank/DDBJ databases">
        <authorList>
            <person name="Palmer J.M."/>
        </authorList>
    </citation>
    <scope>NUCLEOTIDE SEQUENCE [LARGE SCALE GENOMIC DNA]</scope>
    <source>
        <strain evidence="8 9">TWF481</strain>
    </source>
</reference>
<dbReference type="GO" id="GO:0012507">
    <property type="term" value="C:ER to Golgi transport vesicle membrane"/>
    <property type="evidence" value="ECO:0007669"/>
    <property type="project" value="TreeGrafter"/>
</dbReference>
<feature type="domain" description="Vesicle tethering protein Uso1/P115-like head" evidence="6">
    <location>
        <begin position="338"/>
        <end position="645"/>
    </location>
</feature>
<dbReference type="InterPro" id="IPR016024">
    <property type="entry name" value="ARM-type_fold"/>
</dbReference>